<evidence type="ECO:0000256" key="2">
    <source>
        <dbReference type="ARBA" id="ARBA00022723"/>
    </source>
</evidence>
<evidence type="ECO:0000256" key="5">
    <source>
        <dbReference type="SAM" id="SignalP"/>
    </source>
</evidence>
<feature type="signal peptide" evidence="5">
    <location>
        <begin position="1"/>
        <end position="21"/>
    </location>
</feature>
<protein>
    <submittedName>
        <fullName evidence="7">Beta-lactamase-like protein</fullName>
    </submittedName>
</protein>
<dbReference type="PANTHER" id="PTHR42978">
    <property type="entry name" value="QUORUM-QUENCHING LACTONASE YTNP-RELATED-RELATED"/>
    <property type="match status" value="1"/>
</dbReference>
<evidence type="ECO:0000313" key="8">
    <source>
        <dbReference type="Proteomes" id="UP001218188"/>
    </source>
</evidence>
<keyword evidence="8" id="KW-1185">Reference proteome</keyword>
<dbReference type="CDD" id="cd07730">
    <property type="entry name" value="metallo-hydrolase-like_MBL-fold"/>
    <property type="match status" value="1"/>
</dbReference>
<keyword evidence="2" id="KW-0479">Metal-binding</keyword>
<dbReference type="Proteomes" id="UP001218188">
    <property type="component" value="Unassembled WGS sequence"/>
</dbReference>
<dbReference type="Gene3D" id="3.60.15.10">
    <property type="entry name" value="Ribonuclease Z/Hydroxyacylglutathione hydrolase-like"/>
    <property type="match status" value="1"/>
</dbReference>
<dbReference type="InterPro" id="IPR051013">
    <property type="entry name" value="MBL_superfamily_lactonases"/>
</dbReference>
<dbReference type="GO" id="GO:0016787">
    <property type="term" value="F:hydrolase activity"/>
    <property type="evidence" value="ECO:0007669"/>
    <property type="project" value="UniProtKB-KW"/>
</dbReference>
<keyword evidence="4" id="KW-0862">Zinc</keyword>
<feature type="chain" id="PRO_5042165586" evidence="5">
    <location>
        <begin position="22"/>
        <end position="382"/>
    </location>
</feature>
<proteinExistence type="inferred from homology"/>
<accession>A0AAD6WQP9</accession>
<reference evidence="7" key="1">
    <citation type="submission" date="2023-03" db="EMBL/GenBank/DDBJ databases">
        <title>Massive genome expansion in bonnet fungi (Mycena s.s.) driven by repeated elements and novel gene families across ecological guilds.</title>
        <authorList>
            <consortium name="Lawrence Berkeley National Laboratory"/>
            <person name="Harder C.B."/>
            <person name="Miyauchi S."/>
            <person name="Viragh M."/>
            <person name="Kuo A."/>
            <person name="Thoen E."/>
            <person name="Andreopoulos B."/>
            <person name="Lu D."/>
            <person name="Skrede I."/>
            <person name="Drula E."/>
            <person name="Henrissat B."/>
            <person name="Morin E."/>
            <person name="Kohler A."/>
            <person name="Barry K."/>
            <person name="LaButti K."/>
            <person name="Morin E."/>
            <person name="Salamov A."/>
            <person name="Lipzen A."/>
            <person name="Mereny Z."/>
            <person name="Hegedus B."/>
            <person name="Baldrian P."/>
            <person name="Stursova M."/>
            <person name="Weitz H."/>
            <person name="Taylor A."/>
            <person name="Grigoriev I.V."/>
            <person name="Nagy L.G."/>
            <person name="Martin F."/>
            <person name="Kauserud H."/>
        </authorList>
    </citation>
    <scope>NUCLEOTIDE SEQUENCE</scope>
    <source>
        <strain evidence="7">CBHHK200</strain>
    </source>
</reference>
<evidence type="ECO:0000259" key="6">
    <source>
        <dbReference type="SMART" id="SM00849"/>
    </source>
</evidence>
<evidence type="ECO:0000313" key="7">
    <source>
        <dbReference type="EMBL" id="KAJ7023573.1"/>
    </source>
</evidence>
<dbReference type="GO" id="GO:0046872">
    <property type="term" value="F:metal ion binding"/>
    <property type="evidence" value="ECO:0007669"/>
    <property type="project" value="UniProtKB-KW"/>
</dbReference>
<evidence type="ECO:0000256" key="3">
    <source>
        <dbReference type="ARBA" id="ARBA00022801"/>
    </source>
</evidence>
<organism evidence="7 8">
    <name type="scientific">Mycena alexandri</name>
    <dbReference type="NCBI Taxonomy" id="1745969"/>
    <lineage>
        <taxon>Eukaryota</taxon>
        <taxon>Fungi</taxon>
        <taxon>Dikarya</taxon>
        <taxon>Basidiomycota</taxon>
        <taxon>Agaricomycotina</taxon>
        <taxon>Agaricomycetes</taxon>
        <taxon>Agaricomycetidae</taxon>
        <taxon>Agaricales</taxon>
        <taxon>Marasmiineae</taxon>
        <taxon>Mycenaceae</taxon>
        <taxon>Mycena</taxon>
    </lineage>
</organism>
<comment type="caution">
    <text evidence="7">The sequence shown here is derived from an EMBL/GenBank/DDBJ whole genome shotgun (WGS) entry which is preliminary data.</text>
</comment>
<keyword evidence="3" id="KW-0378">Hydrolase</keyword>
<evidence type="ECO:0000256" key="4">
    <source>
        <dbReference type="ARBA" id="ARBA00022833"/>
    </source>
</evidence>
<dbReference type="EMBL" id="JARJCM010000186">
    <property type="protein sequence ID" value="KAJ7023573.1"/>
    <property type="molecule type" value="Genomic_DNA"/>
</dbReference>
<dbReference type="AlphaFoldDB" id="A0AAD6WQP9"/>
<dbReference type="SUPFAM" id="SSF56281">
    <property type="entry name" value="Metallo-hydrolase/oxidoreductase"/>
    <property type="match status" value="1"/>
</dbReference>
<comment type="similarity">
    <text evidence="1">Belongs to the metallo-beta-lactamase superfamily.</text>
</comment>
<dbReference type="InterPro" id="IPR001279">
    <property type="entry name" value="Metallo-B-lactamas"/>
</dbReference>
<keyword evidence="5" id="KW-0732">Signal</keyword>
<feature type="domain" description="Metallo-beta-lactamase" evidence="6">
    <location>
        <begin position="69"/>
        <end position="279"/>
    </location>
</feature>
<dbReference type="Pfam" id="PF00753">
    <property type="entry name" value="Lactamase_B"/>
    <property type="match status" value="1"/>
</dbReference>
<evidence type="ECO:0000256" key="1">
    <source>
        <dbReference type="ARBA" id="ARBA00007749"/>
    </source>
</evidence>
<dbReference type="SMART" id="SM00849">
    <property type="entry name" value="Lactamase_B"/>
    <property type="match status" value="1"/>
</dbReference>
<name>A0AAD6WQP9_9AGAR</name>
<gene>
    <name evidence="7" type="ORF">C8F04DRAFT_1047898</name>
</gene>
<dbReference type="InterPro" id="IPR036866">
    <property type="entry name" value="RibonucZ/Hydroxyglut_hydro"/>
</dbReference>
<sequence>MPLMHISTSLLLAFFVAGTSASYGDFDIPPSSATVDVRVFNVGDLTIDNSAIFSALEPMLPGHDALVNTAFSFLVEHKQKHFMFDLGMRNDSNFVPALEAAFAAGLFQFDAPKDITGLLEGGGIPLSSIEAVIWSHAHFDHIGDMSKFPNTTGLIIGAETNTSTFPEFPAATLRASDFAGHNITKIDFSTAKLTFGGMKAVDFFGDGSFYLLNAPGHLGGHMAALARVTPTSFVILAGDTFHHAGVARPSPQFQKNFPCPAHLLEEAKSAISTDFFWSSGSRVGAFDVPSRTHAFFTISDLPTSGYIDPPTADVSLEKLTGFDADADFFLIASHDLSLKDSLPYFPAYLNDWQKSQLKQNTVWNFVDPANPAFRLSPTNQTA</sequence>
<dbReference type="PANTHER" id="PTHR42978:SF5">
    <property type="entry name" value="METALLO-BETA-LACTAMASE DOMAIN-CONTAINING PROTEIN"/>
    <property type="match status" value="1"/>
</dbReference>